<evidence type="ECO:0000256" key="3">
    <source>
        <dbReference type="ARBA" id="ARBA00023239"/>
    </source>
</evidence>
<dbReference type="STRING" id="658429.L8G9C7"/>
<evidence type="ECO:0000256" key="4">
    <source>
        <dbReference type="PIRSR" id="PIRSR602129-50"/>
    </source>
</evidence>
<dbReference type="InterPro" id="IPR002129">
    <property type="entry name" value="PyrdxlP-dep_de-COase"/>
</dbReference>
<dbReference type="VEuPathDB" id="FungiDB:GMDG_00661"/>
<dbReference type="InParanoid" id="L8G9C7"/>
<evidence type="ECO:0000313" key="7">
    <source>
        <dbReference type="EMBL" id="ELR09479.1"/>
    </source>
</evidence>
<gene>
    <name evidence="7" type="ORF">GMDG_00661</name>
</gene>
<keyword evidence="8" id="KW-1185">Reference proteome</keyword>
<feature type="compositionally biased region" description="Polar residues" evidence="6">
    <location>
        <begin position="1"/>
        <end position="12"/>
    </location>
</feature>
<protein>
    <submittedName>
        <fullName evidence="7">Uncharacterized protein</fullName>
    </submittedName>
</protein>
<dbReference type="Gene3D" id="3.40.640.10">
    <property type="entry name" value="Type I PLP-dependent aspartate aminotransferase-like (Major domain)"/>
    <property type="match status" value="1"/>
</dbReference>
<dbReference type="OrthoDB" id="2161780at2759"/>
<evidence type="ECO:0000256" key="5">
    <source>
        <dbReference type="RuleBase" id="RU000382"/>
    </source>
</evidence>
<dbReference type="Proteomes" id="UP000011064">
    <property type="component" value="Unassembled WGS sequence"/>
</dbReference>
<evidence type="ECO:0000256" key="1">
    <source>
        <dbReference type="ARBA" id="ARBA00001933"/>
    </source>
</evidence>
<dbReference type="GO" id="GO:0019752">
    <property type="term" value="P:carboxylic acid metabolic process"/>
    <property type="evidence" value="ECO:0007669"/>
    <property type="project" value="InterPro"/>
</dbReference>
<evidence type="ECO:0000256" key="2">
    <source>
        <dbReference type="ARBA" id="ARBA00022898"/>
    </source>
</evidence>
<keyword evidence="3 5" id="KW-0456">Lyase</keyword>
<comment type="cofactor">
    <cofactor evidence="1 4 5">
        <name>pyridoxal 5'-phosphate</name>
        <dbReference type="ChEBI" id="CHEBI:597326"/>
    </cofactor>
</comment>
<dbReference type="GO" id="GO:0016831">
    <property type="term" value="F:carboxy-lyase activity"/>
    <property type="evidence" value="ECO:0007669"/>
    <property type="project" value="TreeGrafter"/>
</dbReference>
<evidence type="ECO:0000256" key="6">
    <source>
        <dbReference type="SAM" id="MobiDB-lite"/>
    </source>
</evidence>
<sequence length="400" mass="42047">MSSPISNETFTTPPVDRTEHPRRPHPNPPHPPPTPRHPPNTLTHLLTLPPAFSSPSLTPAFYAFVTGSTLPIAAAADNLATAIDCSVAVHDSRASLATTLEAHTLIMLTELLRLSPSVWGGRVITPGATGSNILAIATARDALLDRRLKARGRAETVASAGVVGACVQAGVRGMQILGAAAHSSVHKAAGVLGLGRGNVRDVGVKGEPWRLDLEKVRREAGREGWVSVVVVGMGEVNTGRYFGGEEEMAKLKGCLEECAPGAAWIHVDGAFGIFARSLPETEEFASLRAQSEGLQYADSITADCHKALNVPYASAVLLTRSETNLNNVCNNGAAAYLKTSATDPHPFPPQPRLGELAPLQRSAYLCRAPRAWARGSGPVVCYAGASREGGGKYDSGARGV</sequence>
<comment type="similarity">
    <text evidence="5">Belongs to the group II decarboxylase family.</text>
</comment>
<dbReference type="SUPFAM" id="SSF53383">
    <property type="entry name" value="PLP-dependent transferases"/>
    <property type="match status" value="1"/>
</dbReference>
<organism evidence="7 8">
    <name type="scientific">Pseudogymnoascus destructans (strain ATCC MYA-4855 / 20631-21)</name>
    <name type="common">Bat white-nose syndrome fungus</name>
    <name type="synonym">Geomyces destructans</name>
    <dbReference type="NCBI Taxonomy" id="658429"/>
    <lineage>
        <taxon>Eukaryota</taxon>
        <taxon>Fungi</taxon>
        <taxon>Dikarya</taxon>
        <taxon>Ascomycota</taxon>
        <taxon>Pezizomycotina</taxon>
        <taxon>Leotiomycetes</taxon>
        <taxon>Thelebolales</taxon>
        <taxon>Thelebolaceae</taxon>
        <taxon>Pseudogymnoascus</taxon>
    </lineage>
</organism>
<dbReference type="EMBL" id="GL573175">
    <property type="protein sequence ID" value="ELR09479.1"/>
    <property type="molecule type" value="Genomic_DNA"/>
</dbReference>
<dbReference type="InterPro" id="IPR010977">
    <property type="entry name" value="Aromatic_deC"/>
</dbReference>
<keyword evidence="2 4" id="KW-0663">Pyridoxal phosphate</keyword>
<dbReference type="AlphaFoldDB" id="L8G9C7"/>
<dbReference type="Pfam" id="PF00282">
    <property type="entry name" value="Pyridoxal_deC"/>
    <property type="match status" value="1"/>
</dbReference>
<accession>L8G9C7</accession>
<proteinExistence type="inferred from homology"/>
<dbReference type="HOGENOM" id="CLU_011856_6_0_1"/>
<feature type="region of interest" description="Disordered" evidence="6">
    <location>
        <begin position="1"/>
        <end position="43"/>
    </location>
</feature>
<evidence type="ECO:0000313" key="8">
    <source>
        <dbReference type="Proteomes" id="UP000011064"/>
    </source>
</evidence>
<dbReference type="InterPro" id="IPR015421">
    <property type="entry name" value="PyrdxlP-dep_Trfase_major"/>
</dbReference>
<dbReference type="GO" id="GO:0030170">
    <property type="term" value="F:pyridoxal phosphate binding"/>
    <property type="evidence" value="ECO:0007669"/>
    <property type="project" value="InterPro"/>
</dbReference>
<dbReference type="InterPro" id="IPR015424">
    <property type="entry name" value="PyrdxlP-dep_Trfase"/>
</dbReference>
<name>L8G9C7_PSED2</name>
<feature type="modified residue" description="N6-(pyridoxal phosphate)lysine" evidence="4">
    <location>
        <position position="306"/>
    </location>
</feature>
<dbReference type="PANTHER" id="PTHR11999">
    <property type="entry name" value="GROUP II PYRIDOXAL-5-PHOSPHATE DECARBOXYLASE"/>
    <property type="match status" value="1"/>
</dbReference>
<reference evidence="8" key="1">
    <citation type="submission" date="2010-09" db="EMBL/GenBank/DDBJ databases">
        <title>The genome sequence of Geomyces destructans 20631-21.</title>
        <authorList>
            <consortium name="The Broad Institute Genome Sequencing Platform"/>
            <person name="Cuomo C.A."/>
            <person name="Blehert D.S."/>
            <person name="Lorch J.M."/>
            <person name="Young S.K."/>
            <person name="Zeng Q."/>
            <person name="Gargeya S."/>
            <person name="Fitzgerald M."/>
            <person name="Haas B."/>
            <person name="Abouelleil A."/>
            <person name="Alvarado L."/>
            <person name="Arachchi H.M."/>
            <person name="Berlin A."/>
            <person name="Brown A."/>
            <person name="Chapman S.B."/>
            <person name="Chen Z."/>
            <person name="Dunbar C."/>
            <person name="Freedman E."/>
            <person name="Gearin G."/>
            <person name="Gellesch M."/>
            <person name="Goldberg J."/>
            <person name="Griggs A."/>
            <person name="Gujja S."/>
            <person name="Heiman D."/>
            <person name="Howarth C."/>
            <person name="Larson L."/>
            <person name="Lui A."/>
            <person name="MacDonald P.J.P."/>
            <person name="Montmayeur A."/>
            <person name="Murphy C."/>
            <person name="Neiman D."/>
            <person name="Pearson M."/>
            <person name="Priest M."/>
            <person name="Roberts A."/>
            <person name="Saif S."/>
            <person name="Shea T."/>
            <person name="Shenoy N."/>
            <person name="Sisk P."/>
            <person name="Stolte C."/>
            <person name="Sykes S."/>
            <person name="Wortman J."/>
            <person name="Nusbaum C."/>
            <person name="Birren B."/>
        </authorList>
    </citation>
    <scope>NUCLEOTIDE SEQUENCE [LARGE SCALE GENOMIC DNA]</scope>
    <source>
        <strain evidence="8">ATCC MYA-4855 / 20631-21</strain>
    </source>
</reference>
<feature type="compositionally biased region" description="Pro residues" evidence="6">
    <location>
        <begin position="26"/>
        <end position="38"/>
    </location>
</feature>
<dbReference type="GO" id="GO:0005737">
    <property type="term" value="C:cytoplasm"/>
    <property type="evidence" value="ECO:0007669"/>
    <property type="project" value="TreeGrafter"/>
</dbReference>
<dbReference type="PANTHER" id="PTHR11999:SF165">
    <property type="entry name" value="DECARBOXYLASE, PUTATIVE (AFU_ORTHOLOGUE AFUA_2G04980)-RELATED"/>
    <property type="match status" value="1"/>
</dbReference>